<comment type="similarity">
    <text evidence="3 8">Belongs to the aldose epimerase family.</text>
</comment>
<keyword evidence="7 8" id="KW-0119">Carbohydrate metabolism</keyword>
<dbReference type="STRING" id="1811193.A0O21_08715"/>
<reference evidence="12 13" key="1">
    <citation type="journal article" date="2016" name="Int. J. Syst. Evol. Microbiol.">
        <title>Streptococcuspantholopis sp. nov., isolated from faeces of the Tibetan antelope (Pantholops hodgsonii).</title>
        <authorList>
            <person name="Bai X."/>
            <person name="Xiong Y."/>
            <person name="Lu S."/>
            <person name="Jin D."/>
            <person name="Lai X."/>
            <person name="Yang J."/>
            <person name="Niu L."/>
            <person name="Hu S."/>
            <person name="Meng X."/>
            <person name="Pu J."/>
            <person name="Ye C."/>
            <person name="Xu J."/>
        </authorList>
    </citation>
    <scope>NUCLEOTIDE SEQUENCE [LARGE SCALE GENOMIC DNA]</scope>
    <source>
        <strain evidence="12 13">TA 26</strain>
    </source>
</reference>
<dbReference type="PANTHER" id="PTHR10091:SF0">
    <property type="entry name" value="GALACTOSE MUTAROTASE"/>
    <property type="match status" value="1"/>
</dbReference>
<dbReference type="GO" id="GO:0030246">
    <property type="term" value="F:carbohydrate binding"/>
    <property type="evidence" value="ECO:0007669"/>
    <property type="project" value="InterPro"/>
</dbReference>
<dbReference type="Proteomes" id="UP000077317">
    <property type="component" value="Chromosome"/>
</dbReference>
<dbReference type="GO" id="GO:0033499">
    <property type="term" value="P:galactose catabolic process via UDP-galactose, Leloir pathway"/>
    <property type="evidence" value="ECO:0007669"/>
    <property type="project" value="TreeGrafter"/>
</dbReference>
<protein>
    <recommendedName>
        <fullName evidence="5 8">Aldose 1-epimerase</fullName>
        <ecNumber evidence="4 8">5.1.3.3</ecNumber>
    </recommendedName>
</protein>
<evidence type="ECO:0000256" key="2">
    <source>
        <dbReference type="ARBA" id="ARBA00005028"/>
    </source>
</evidence>
<evidence type="ECO:0000313" key="12">
    <source>
        <dbReference type="EMBL" id="AND80077.1"/>
    </source>
</evidence>
<accession>A0A172Q9I1</accession>
<dbReference type="RefSeq" id="WP_067064339.1">
    <property type="nucleotide sequence ID" value="NZ_CP014699.1"/>
</dbReference>
<dbReference type="InterPro" id="IPR018052">
    <property type="entry name" value="Ald1_epimerase_CS"/>
</dbReference>
<dbReference type="KEGG" id="spat:A0O21_08715"/>
<keyword evidence="6 8" id="KW-0413">Isomerase</keyword>
<feature type="binding site" evidence="11">
    <location>
        <begin position="177"/>
        <end position="179"/>
    </location>
    <ligand>
        <name>beta-D-galactose</name>
        <dbReference type="ChEBI" id="CHEBI:27667"/>
    </ligand>
</feature>
<dbReference type="PIRSF" id="PIRSF005096">
    <property type="entry name" value="GALM"/>
    <property type="match status" value="1"/>
</dbReference>
<feature type="active site" description="Proton donor" evidence="9">
    <location>
        <position position="177"/>
    </location>
</feature>
<dbReference type="UniPathway" id="UPA00242"/>
<dbReference type="InterPro" id="IPR011013">
    <property type="entry name" value="Gal_mutarotase_sf_dom"/>
</dbReference>
<dbReference type="OrthoDB" id="9779408at2"/>
<dbReference type="GO" id="GO:0006006">
    <property type="term" value="P:glucose metabolic process"/>
    <property type="evidence" value="ECO:0007669"/>
    <property type="project" value="TreeGrafter"/>
</dbReference>
<name>A0A172Q9I1_9STRE</name>
<evidence type="ECO:0000256" key="11">
    <source>
        <dbReference type="PIRSR" id="PIRSR005096-3"/>
    </source>
</evidence>
<sequence>MREVVKTLFGRIDTQDIYSYTFETDTGYRLTSMPYGATILNYVTPDKDGHFANINLRFDRLEDYLVKGPKFGASVGPVAGRIGQGKFELNGKTYQLPQNNKTNNMHSGLDGIHVALFEVEELTDCSVTFYTERADGFGGFPGPVKIWITHSLAENGTLTLTYEATADKDTLFNPTNHAYFNLSGDKSQLIDDFQLKLNVTGYYPLNEASLPTETIDSQSDFVQKLMAGTAIGAIRQSSHPQIRLAGGIDHPFAIDPKQEAAAEYYDPKSGRLLTVETDCDCLIVYTANNYNDFTKSKGHPAHNGLALETQAIPDAIHRAEKGQVILRAGQFLKTSTRYRATVR</sequence>
<evidence type="ECO:0000256" key="10">
    <source>
        <dbReference type="PIRSR" id="PIRSR005096-2"/>
    </source>
</evidence>
<dbReference type="InterPro" id="IPR008183">
    <property type="entry name" value="Aldose_1/G6P_1-epimerase"/>
</dbReference>
<evidence type="ECO:0000256" key="7">
    <source>
        <dbReference type="ARBA" id="ARBA00023277"/>
    </source>
</evidence>
<evidence type="ECO:0000256" key="6">
    <source>
        <dbReference type="ARBA" id="ARBA00023235"/>
    </source>
</evidence>
<dbReference type="GO" id="GO:0004034">
    <property type="term" value="F:aldose 1-epimerase activity"/>
    <property type="evidence" value="ECO:0007669"/>
    <property type="project" value="UniProtKB-EC"/>
</dbReference>
<evidence type="ECO:0000256" key="9">
    <source>
        <dbReference type="PIRSR" id="PIRSR005096-1"/>
    </source>
</evidence>
<dbReference type="SUPFAM" id="SSF74650">
    <property type="entry name" value="Galactose mutarotase-like"/>
    <property type="match status" value="1"/>
</dbReference>
<proteinExistence type="inferred from homology"/>
<dbReference type="EMBL" id="CP014699">
    <property type="protein sequence ID" value="AND80077.1"/>
    <property type="molecule type" value="Genomic_DNA"/>
</dbReference>
<dbReference type="InterPro" id="IPR047215">
    <property type="entry name" value="Galactose_mutarotase-like"/>
</dbReference>
<dbReference type="PROSITE" id="PS00545">
    <property type="entry name" value="ALDOSE_1_EPIMERASE"/>
    <property type="match status" value="1"/>
</dbReference>
<keyword evidence="13" id="KW-1185">Reference proteome</keyword>
<evidence type="ECO:0000256" key="3">
    <source>
        <dbReference type="ARBA" id="ARBA00006206"/>
    </source>
</evidence>
<reference evidence="13" key="2">
    <citation type="submission" date="2016-03" db="EMBL/GenBank/DDBJ databases">
        <title>Streptococcus antelopensis sp. nov., isolated from the feces of the Tibetan antelope (Pantholops hodgsonii) in Hoh Xil National Nature Reserve, Qinghai, China.</title>
        <authorList>
            <person name="Bai X."/>
        </authorList>
    </citation>
    <scope>NUCLEOTIDE SEQUENCE [LARGE SCALE GENOMIC DNA]</scope>
    <source>
        <strain evidence="13">TA 26</strain>
    </source>
</reference>
<evidence type="ECO:0000313" key="13">
    <source>
        <dbReference type="Proteomes" id="UP000077317"/>
    </source>
</evidence>
<dbReference type="InterPro" id="IPR015443">
    <property type="entry name" value="Aldose_1-epimerase"/>
</dbReference>
<evidence type="ECO:0000256" key="1">
    <source>
        <dbReference type="ARBA" id="ARBA00001614"/>
    </source>
</evidence>
<gene>
    <name evidence="12" type="ORF">A0O21_08715</name>
</gene>
<dbReference type="AlphaFoldDB" id="A0A172Q9I1"/>
<feature type="binding site" evidence="10">
    <location>
        <position position="249"/>
    </location>
    <ligand>
        <name>beta-D-galactose</name>
        <dbReference type="ChEBI" id="CHEBI:27667"/>
    </ligand>
</feature>
<feature type="active site" description="Proton acceptor" evidence="9">
    <location>
        <position position="308"/>
    </location>
</feature>
<comment type="pathway">
    <text evidence="2 8">Carbohydrate metabolism; hexose metabolism.</text>
</comment>
<comment type="catalytic activity">
    <reaction evidence="1 8">
        <text>alpha-D-glucose = beta-D-glucose</text>
        <dbReference type="Rhea" id="RHEA:10264"/>
        <dbReference type="ChEBI" id="CHEBI:15903"/>
        <dbReference type="ChEBI" id="CHEBI:17925"/>
        <dbReference type="EC" id="5.1.3.3"/>
    </reaction>
</comment>
<evidence type="ECO:0000256" key="4">
    <source>
        <dbReference type="ARBA" id="ARBA00013185"/>
    </source>
</evidence>
<dbReference type="CDD" id="cd09019">
    <property type="entry name" value="galactose_mutarotase_like"/>
    <property type="match status" value="1"/>
</dbReference>
<dbReference type="Gene3D" id="2.70.98.10">
    <property type="match status" value="1"/>
</dbReference>
<dbReference type="PANTHER" id="PTHR10091">
    <property type="entry name" value="ALDOSE-1-EPIMERASE"/>
    <property type="match status" value="1"/>
</dbReference>
<dbReference type="InterPro" id="IPR014718">
    <property type="entry name" value="GH-type_carb-bd"/>
</dbReference>
<dbReference type="EC" id="5.1.3.3" evidence="4 8"/>
<dbReference type="GO" id="GO:0005737">
    <property type="term" value="C:cytoplasm"/>
    <property type="evidence" value="ECO:0007669"/>
    <property type="project" value="TreeGrafter"/>
</dbReference>
<evidence type="ECO:0000256" key="5">
    <source>
        <dbReference type="ARBA" id="ARBA00014165"/>
    </source>
</evidence>
<evidence type="ECO:0000256" key="8">
    <source>
        <dbReference type="PIRNR" id="PIRNR005096"/>
    </source>
</evidence>
<organism evidence="12 13">
    <name type="scientific">Streptococcus pantholopis</name>
    <dbReference type="NCBI Taxonomy" id="1811193"/>
    <lineage>
        <taxon>Bacteria</taxon>
        <taxon>Bacillati</taxon>
        <taxon>Bacillota</taxon>
        <taxon>Bacilli</taxon>
        <taxon>Lactobacillales</taxon>
        <taxon>Streptococcaceae</taxon>
        <taxon>Streptococcus</taxon>
    </lineage>
</organism>
<dbReference type="Pfam" id="PF01263">
    <property type="entry name" value="Aldose_epim"/>
    <property type="match status" value="1"/>
</dbReference>